<feature type="transmembrane region" description="Helical" evidence="1">
    <location>
        <begin position="12"/>
        <end position="31"/>
    </location>
</feature>
<keyword evidence="1" id="KW-0812">Transmembrane</keyword>
<name>A0A1H3MA34_9MICO</name>
<proteinExistence type="predicted"/>
<dbReference type="EMBL" id="FNPZ01000001">
    <property type="protein sequence ID" value="SDY72895.1"/>
    <property type="molecule type" value="Genomic_DNA"/>
</dbReference>
<organism evidence="2 3">
    <name type="scientific">Herbiconiux ginsengi</name>
    <dbReference type="NCBI Taxonomy" id="381665"/>
    <lineage>
        <taxon>Bacteria</taxon>
        <taxon>Bacillati</taxon>
        <taxon>Actinomycetota</taxon>
        <taxon>Actinomycetes</taxon>
        <taxon>Micrococcales</taxon>
        <taxon>Microbacteriaceae</taxon>
        <taxon>Herbiconiux</taxon>
    </lineage>
</organism>
<dbReference type="Proteomes" id="UP000198891">
    <property type="component" value="Unassembled WGS sequence"/>
</dbReference>
<keyword evidence="1" id="KW-1133">Transmembrane helix</keyword>
<sequence length="83" mass="9261">MNQPSRRDRLKPVELLVLSAVMSLFVGLVVLLSTREIILSLIFFGVAFIVSLVILAMFSLSIKPNDAEQHEIDDDEEPKPSAH</sequence>
<reference evidence="2 3" key="1">
    <citation type="submission" date="2016-10" db="EMBL/GenBank/DDBJ databases">
        <authorList>
            <person name="de Groot N.N."/>
        </authorList>
    </citation>
    <scope>NUCLEOTIDE SEQUENCE [LARGE SCALE GENOMIC DNA]</scope>
    <source>
        <strain evidence="2 3">CGMCC 4.3491</strain>
    </source>
</reference>
<dbReference type="RefSeq" id="WP_092550392.1">
    <property type="nucleotide sequence ID" value="NZ_FNPZ01000001.1"/>
</dbReference>
<keyword evidence="3" id="KW-1185">Reference proteome</keyword>
<dbReference type="AlphaFoldDB" id="A0A1H3MA34"/>
<accession>A0A1H3MA34</accession>
<evidence type="ECO:0000256" key="1">
    <source>
        <dbReference type="SAM" id="Phobius"/>
    </source>
</evidence>
<evidence type="ECO:0000313" key="2">
    <source>
        <dbReference type="EMBL" id="SDY72895.1"/>
    </source>
</evidence>
<protein>
    <submittedName>
        <fullName evidence="2">Uncharacterized protein</fullName>
    </submittedName>
</protein>
<dbReference type="STRING" id="381665.SAMN05216554_1315"/>
<gene>
    <name evidence="2" type="ORF">SAMN05216554_1315</name>
</gene>
<dbReference type="OrthoDB" id="5081451at2"/>
<feature type="transmembrane region" description="Helical" evidence="1">
    <location>
        <begin position="37"/>
        <end position="60"/>
    </location>
</feature>
<keyword evidence="1" id="KW-0472">Membrane</keyword>
<evidence type="ECO:0000313" key="3">
    <source>
        <dbReference type="Proteomes" id="UP000198891"/>
    </source>
</evidence>